<protein>
    <submittedName>
        <fullName evidence="3">TniQ family protein</fullName>
    </submittedName>
</protein>
<name>A0A937RHS1_9ACTN</name>
<evidence type="ECO:0000313" key="3">
    <source>
        <dbReference type="EMBL" id="MBL7632478.1"/>
    </source>
</evidence>
<comment type="caution">
    <text evidence="3">The sequence shown here is derived from an EMBL/GenBank/DDBJ whole genome shotgun (WGS) entry which is preliminary data.</text>
</comment>
<dbReference type="Proteomes" id="UP000604475">
    <property type="component" value="Unassembled WGS sequence"/>
</dbReference>
<sequence>MRSLPIRVPITDGESLESFIEALAARNDVPPCHLMPAIGLGMPRTPRGLIVGVDPQVLRRIESQTGLPAGRLDAAVLDQYAALDLAAPPVRAIPRRRWERWARASGSRFCPLCLVQTEGRWRLAWSLTWSFACVDHRVLLVARCPQCKQHPRSGEHRWAAIRGSTICHHSFGQIPPGAARSPRCHAQLTAASTQRLSPGHPVLRAQQWINGVLGLEGMATFPEMVTLLGLPVPLAAALDGISALMRQAATRLDALPGRNSRYLAPQRPIDEGLTVELPNTDLSTPARLSQMEEPALFALGAVVALDALMAPTLDQAVDAVDWLLPGEERWISNIVEGDPERDRLAPKDRGPALYNALVLRHRSPEMRISSRLTFRTASAVPRWPVAADRAEKAADYGYDWPNQTRQVPAIPPRLVPQRLWSSVTALLPCPTRKDTPAFPAAMAMAVVRIGTFLPWRKIALGLVLPSHLASTIRAVWSRIDRAGLTSTVLARLDVLADALMSTPPPIDYGRRRRIFVDMTLVDERRFSAACRRSGLVATDRRRRYATMWLWERLTGGDIRLHPGDLAPYDPDDRTAYAAFRGRESRNLDRYLADEAERLLLRHRLDEPISWQPEPDGPDGAGWRCPPPDTARRLPGWVSPSKLPAARGARAHFDAVWQQLLEDPRDRSLDRLIRALPKFSLAGPPTDRPGDELVRIARDRRDRDWPGLVPLHRLQNRLGVQFVQPEPSDQPADSLNRAGFDGGSETRRKRTTWARRGSTP</sequence>
<accession>A0A937RHS1</accession>
<reference evidence="3" key="1">
    <citation type="submission" date="2020-12" db="EMBL/GenBank/DDBJ databases">
        <title>Genomic characterization of non-nitrogen-fixing Frankia strains.</title>
        <authorList>
            <person name="Carlos-Shanley C."/>
            <person name="Guerra T."/>
            <person name="Hahn D."/>
        </authorList>
    </citation>
    <scope>NUCLEOTIDE SEQUENCE</scope>
    <source>
        <strain evidence="3">CN6</strain>
    </source>
</reference>
<gene>
    <name evidence="3" type="ORF">I7412_36055</name>
</gene>
<evidence type="ECO:0000256" key="1">
    <source>
        <dbReference type="SAM" id="MobiDB-lite"/>
    </source>
</evidence>
<feature type="non-terminal residue" evidence="3">
    <location>
        <position position="759"/>
    </location>
</feature>
<evidence type="ECO:0000259" key="2">
    <source>
        <dbReference type="Pfam" id="PF06527"/>
    </source>
</evidence>
<dbReference type="Pfam" id="PF06527">
    <property type="entry name" value="TniQ"/>
    <property type="match status" value="1"/>
</dbReference>
<feature type="domain" description="TniQ" evidence="2">
    <location>
        <begin position="5"/>
        <end position="140"/>
    </location>
</feature>
<dbReference type="AlphaFoldDB" id="A0A937RHS1"/>
<keyword evidence="4" id="KW-1185">Reference proteome</keyword>
<dbReference type="EMBL" id="JAEACQ010000330">
    <property type="protein sequence ID" value="MBL7632478.1"/>
    <property type="molecule type" value="Genomic_DNA"/>
</dbReference>
<organism evidence="3 4">
    <name type="scientific">Frankia nepalensis</name>
    <dbReference type="NCBI Taxonomy" id="1836974"/>
    <lineage>
        <taxon>Bacteria</taxon>
        <taxon>Bacillati</taxon>
        <taxon>Actinomycetota</taxon>
        <taxon>Actinomycetes</taxon>
        <taxon>Frankiales</taxon>
        <taxon>Frankiaceae</taxon>
        <taxon>Frankia</taxon>
    </lineage>
</organism>
<proteinExistence type="predicted"/>
<feature type="region of interest" description="Disordered" evidence="1">
    <location>
        <begin position="609"/>
        <end position="630"/>
    </location>
</feature>
<evidence type="ECO:0000313" key="4">
    <source>
        <dbReference type="Proteomes" id="UP000604475"/>
    </source>
</evidence>
<dbReference type="InterPro" id="IPR009492">
    <property type="entry name" value="TniQ"/>
</dbReference>
<feature type="region of interest" description="Disordered" evidence="1">
    <location>
        <begin position="720"/>
        <end position="759"/>
    </location>
</feature>